<feature type="region of interest" description="Disordered" evidence="1">
    <location>
        <begin position="1"/>
        <end position="214"/>
    </location>
</feature>
<evidence type="ECO:0000313" key="2">
    <source>
        <dbReference type="EMBL" id="ROP29757.1"/>
    </source>
</evidence>
<dbReference type="EMBL" id="RJKL01000001">
    <property type="protein sequence ID" value="ROP29757.1"/>
    <property type="molecule type" value="Genomic_DNA"/>
</dbReference>
<proteinExistence type="predicted"/>
<feature type="compositionally biased region" description="Low complexity" evidence="1">
    <location>
        <begin position="151"/>
        <end position="160"/>
    </location>
</feature>
<dbReference type="OrthoDB" id="123178at2"/>
<comment type="caution">
    <text evidence="2">The sequence shown here is derived from an EMBL/GenBank/DDBJ whole genome shotgun (WGS) entry which is preliminary data.</text>
</comment>
<dbReference type="AlphaFoldDB" id="A0A3N1GHP8"/>
<dbReference type="Proteomes" id="UP000271683">
    <property type="component" value="Unassembled WGS sequence"/>
</dbReference>
<evidence type="ECO:0000256" key="1">
    <source>
        <dbReference type="SAM" id="MobiDB-lite"/>
    </source>
</evidence>
<name>A0A3N1GHP8_9ACTN</name>
<feature type="compositionally biased region" description="Low complexity" evidence="1">
    <location>
        <begin position="105"/>
        <end position="122"/>
    </location>
</feature>
<gene>
    <name evidence="2" type="ORF">EDD30_2569</name>
</gene>
<protein>
    <submittedName>
        <fullName evidence="2">Uncharacterized protein</fullName>
    </submittedName>
</protein>
<sequence length="303" mass="32680">MRFFSNDARESADEQASDDRPERVQSEPVAVPGQRPPSPWSDAPADVTRDVSTDDVRHAPDDDVRHAPDDDVRHATPGDDEVDRATDAVNDPDRTEIREPDPAPTAFGASTVGGAVAASAATNPLVDRWRATDRNADTGDRDGTVESPADAGTTTYAGTTTEERDGTKSEEVDVALDDRGTFDDPHVTEQPAETPVAETSAAGTPAEERKETAAVTPAQPDTFFAVGDAEAFQERWRDVQLRFVDNPKEATTEAAGLVDEAVEKLTASLRSRKEDLGGDSDDTEALRLQLRGYRDILNRILGL</sequence>
<dbReference type="RefSeq" id="WP_123678259.1">
    <property type="nucleotide sequence ID" value="NZ_RJKL01000001.1"/>
</dbReference>
<organism evidence="2 3">
    <name type="scientific">Couchioplanes caeruleus</name>
    <dbReference type="NCBI Taxonomy" id="56438"/>
    <lineage>
        <taxon>Bacteria</taxon>
        <taxon>Bacillati</taxon>
        <taxon>Actinomycetota</taxon>
        <taxon>Actinomycetes</taxon>
        <taxon>Micromonosporales</taxon>
        <taxon>Micromonosporaceae</taxon>
        <taxon>Couchioplanes</taxon>
    </lineage>
</organism>
<feature type="compositionally biased region" description="Basic and acidic residues" evidence="1">
    <location>
        <begin position="127"/>
        <end position="144"/>
    </location>
</feature>
<feature type="compositionally biased region" description="Basic and acidic residues" evidence="1">
    <location>
        <begin position="161"/>
        <end position="187"/>
    </location>
</feature>
<feature type="compositionally biased region" description="Basic and acidic residues" evidence="1">
    <location>
        <begin position="7"/>
        <end position="25"/>
    </location>
</feature>
<feature type="compositionally biased region" description="Basic and acidic residues" evidence="1">
    <location>
        <begin position="47"/>
        <end position="101"/>
    </location>
</feature>
<accession>A0A3N1GHP8</accession>
<evidence type="ECO:0000313" key="3">
    <source>
        <dbReference type="Proteomes" id="UP000271683"/>
    </source>
</evidence>
<reference evidence="2 3" key="1">
    <citation type="submission" date="2018-11" db="EMBL/GenBank/DDBJ databases">
        <title>Sequencing the genomes of 1000 actinobacteria strains.</title>
        <authorList>
            <person name="Klenk H.-P."/>
        </authorList>
    </citation>
    <scope>NUCLEOTIDE SEQUENCE [LARGE SCALE GENOMIC DNA]</scope>
    <source>
        <strain evidence="2 3">DSM 43634</strain>
    </source>
</reference>